<feature type="region of interest" description="Disordered" evidence="3">
    <location>
        <begin position="1096"/>
        <end position="1144"/>
    </location>
</feature>
<dbReference type="HOGENOM" id="CLU_003074_0_0_1"/>
<gene>
    <name evidence="6" type="ORF">DAPPUDRAFT_224383</name>
</gene>
<dbReference type="Pfam" id="PF03456">
    <property type="entry name" value="uDENN"/>
    <property type="match status" value="1"/>
</dbReference>
<dbReference type="InParanoid" id="E9GHR1"/>
<feature type="compositionally biased region" description="Basic and acidic residues" evidence="3">
    <location>
        <begin position="1205"/>
        <end position="1219"/>
    </location>
</feature>
<feature type="domain" description="MABP" evidence="5">
    <location>
        <begin position="38"/>
        <end position="195"/>
    </location>
</feature>
<evidence type="ECO:0000313" key="7">
    <source>
        <dbReference type="Proteomes" id="UP000000305"/>
    </source>
</evidence>
<feature type="compositionally biased region" description="Polar residues" evidence="3">
    <location>
        <begin position="731"/>
        <end position="746"/>
    </location>
</feature>
<dbReference type="SMART" id="SM00799">
    <property type="entry name" value="DENN"/>
    <property type="match status" value="1"/>
</dbReference>
<dbReference type="eggNOG" id="KOG2127">
    <property type="taxonomic scope" value="Eukaryota"/>
</dbReference>
<feature type="compositionally biased region" description="Basic and acidic residues" evidence="3">
    <location>
        <begin position="1264"/>
        <end position="1281"/>
    </location>
</feature>
<dbReference type="Proteomes" id="UP000000305">
    <property type="component" value="Unassembled WGS sequence"/>
</dbReference>
<feature type="compositionally biased region" description="Polar residues" evidence="3">
    <location>
        <begin position="984"/>
        <end position="998"/>
    </location>
</feature>
<dbReference type="OMA" id="LMTIAME"/>
<dbReference type="PROSITE" id="PS51375">
    <property type="entry name" value="PPR"/>
    <property type="match status" value="1"/>
</dbReference>
<keyword evidence="1" id="KW-0344">Guanine-nucleotide releasing factor</keyword>
<proteinExistence type="predicted"/>
<feature type="compositionally biased region" description="Low complexity" evidence="3">
    <location>
        <begin position="1323"/>
        <end position="1334"/>
    </location>
</feature>
<dbReference type="PROSITE" id="PS50211">
    <property type="entry name" value="DENN"/>
    <property type="match status" value="1"/>
</dbReference>
<dbReference type="Gene3D" id="3.40.50.11500">
    <property type="match status" value="1"/>
</dbReference>
<keyword evidence="7" id="KW-1185">Reference proteome</keyword>
<organism evidence="6 7">
    <name type="scientific">Daphnia pulex</name>
    <name type="common">Water flea</name>
    <dbReference type="NCBI Taxonomy" id="6669"/>
    <lineage>
        <taxon>Eukaryota</taxon>
        <taxon>Metazoa</taxon>
        <taxon>Ecdysozoa</taxon>
        <taxon>Arthropoda</taxon>
        <taxon>Crustacea</taxon>
        <taxon>Branchiopoda</taxon>
        <taxon>Diplostraca</taxon>
        <taxon>Cladocera</taxon>
        <taxon>Anomopoda</taxon>
        <taxon>Daphniidae</taxon>
        <taxon>Daphnia</taxon>
    </lineage>
</organism>
<feature type="region of interest" description="Disordered" evidence="3">
    <location>
        <begin position="728"/>
        <end position="759"/>
    </location>
</feature>
<dbReference type="InterPro" id="IPR011990">
    <property type="entry name" value="TPR-like_helical_dom_sf"/>
</dbReference>
<dbReference type="GO" id="GO:0032483">
    <property type="term" value="P:regulation of Rab protein signal transduction"/>
    <property type="evidence" value="ECO:0000318"/>
    <property type="project" value="GO_Central"/>
</dbReference>
<evidence type="ECO:0000259" key="5">
    <source>
        <dbReference type="PROSITE" id="PS51498"/>
    </source>
</evidence>
<dbReference type="Pfam" id="PF02141">
    <property type="entry name" value="DENN"/>
    <property type="match status" value="1"/>
</dbReference>
<feature type="region of interest" description="Disordered" evidence="3">
    <location>
        <begin position="1260"/>
        <end position="1284"/>
    </location>
</feature>
<evidence type="ECO:0008006" key="8">
    <source>
        <dbReference type="Google" id="ProtNLM"/>
    </source>
</evidence>
<feature type="compositionally biased region" description="Low complexity" evidence="3">
    <location>
        <begin position="1128"/>
        <end position="1144"/>
    </location>
</feature>
<dbReference type="KEGG" id="dpx:DAPPUDRAFT_224383"/>
<dbReference type="InterPro" id="IPR001194">
    <property type="entry name" value="cDENN_dom"/>
</dbReference>
<name>E9GHR1_DAPPU</name>
<feature type="compositionally biased region" description="Polar residues" evidence="3">
    <location>
        <begin position="917"/>
        <end position="945"/>
    </location>
</feature>
<feature type="repeat" description="PPR" evidence="2">
    <location>
        <begin position="830"/>
        <end position="864"/>
    </location>
</feature>
<evidence type="ECO:0000256" key="2">
    <source>
        <dbReference type="PROSITE-ProRule" id="PRU00708"/>
    </source>
</evidence>
<feature type="region of interest" description="Disordered" evidence="3">
    <location>
        <begin position="1644"/>
        <end position="1684"/>
    </location>
</feature>
<dbReference type="Pfam" id="PF03455">
    <property type="entry name" value="dDENN"/>
    <property type="match status" value="1"/>
</dbReference>
<feature type="region of interest" description="Disordered" evidence="3">
    <location>
        <begin position="917"/>
        <end position="999"/>
    </location>
</feature>
<dbReference type="STRING" id="6669.E9GHR1"/>
<protein>
    <recommendedName>
        <fullName evidence="8">C-myc promoter-binding protein</fullName>
    </recommendedName>
</protein>
<dbReference type="GO" id="GO:0005085">
    <property type="term" value="F:guanyl-nucleotide exchange factor activity"/>
    <property type="evidence" value="ECO:0007669"/>
    <property type="project" value="UniProtKB-KW"/>
</dbReference>
<evidence type="ECO:0000259" key="4">
    <source>
        <dbReference type="PROSITE" id="PS50211"/>
    </source>
</evidence>
<dbReference type="Gene3D" id="2.100.10.50">
    <property type="match status" value="1"/>
</dbReference>
<evidence type="ECO:0000313" key="6">
    <source>
        <dbReference type="EMBL" id="EFX81009.1"/>
    </source>
</evidence>
<dbReference type="EMBL" id="GL732545">
    <property type="protein sequence ID" value="EFX81009.1"/>
    <property type="molecule type" value="Genomic_DNA"/>
</dbReference>
<dbReference type="InterPro" id="IPR051696">
    <property type="entry name" value="DENN_Domain_GEFs"/>
</dbReference>
<sequence length="1939" mass="213445">MEDKQIADYFVVAGFTDKSMPLEDFSFDGNQLKSTYDQAPITDITVIIPSLGEGIPPGFTCIEYTPTGLTADLNYGSIRSPEVFLCYRRGRERPPLFDIGVLYQGKEQLMSDAEVVLSTPYGRAANVNNSANQHTYVTYRRAPDTAPCNDLVVSDICVVITSKGETPPHAYCMIKKNLNKGMLGADVYLCYKKSMNKPRHIAYRPGIQARFPEEDIPHNPMPDSVPLFCLPMGATLEWWPINAATPKPVFSTFVLTVSDAAEKIYGSAVTFYERYPEEKMTKEQKAWLDMDDVDDGSTEKDYTVNTIKSICILSHYPFFDTFEKFLRYLHKVAHSGPYPVPLERYITHFMYDVPFPSPQRPRILIQLSATDRIALAQLEDLPLPRRGASFKSMLLNLGPDGCLQLLLLALTEQKILIHSLRPDVLTATAEALATSIFPFKWQCPYIPLCPLGLSDVLSAPLPYLIGVDSRFFDMYDPPAEDLLVARSEEKKTLLTVKLLPKKAARTLRATLQYLYEKIYSTFWSERGKRGDDVDSSLDRDFKIKKKEVYHSAECTILNLTDACGFIPYQLLLELEIQEAFLKFMASILRGYRSYLLPITKAPTVGATDPNSLFDLQGFLRSRDKAYVKFYALMMKTQMFIRFIEERSFVSDMDSSLAFFDECSDKTDLDDGDIKLLELDDSHHSERTVFVTPPEPVGLPPNVTYTYQQFGTLNPALMQRPLDESLFDPSVVGSNTKPRSSSGNMCGSSLPPPSSPLARRTKHEIKNSQKFAKKYAETPMLWAKCLLNTCFSIWFIHLPSHILTSNSKVTTLRSAYAILVAMQKLRVLPADEVCYRVMMQLCGVLGQPVLAVKVLFEMKRHGVQPNAITYGFYNKAVLEAHWSSDMANHSRLLWNKLRNVVTAAGLFRQAGRKAAQSRISQYSSTDEGDLASNSDGDGLSRTSVDSAQEGHHSAGVGGAPIVYRNSTVTSSQSDVGYSSMKEDGQANQNQKPKCSSQKDLPTAVKAEESVDICGSRATNNKTAKTVTAVIPVTVRLDFSQSNEFRTRVGSIVRKSANAVPHKSVDSAAGVLMSSLGSGSGALSPIEATELKAALDDAGHNISHPSPPQPKGATLPREKSAGTPMASGNSTPDASSQTKSSSQSASTASLFRSASLRLGGMFVSPLEGHFSPAKTALADRLQWARSSIRKKLDMGGQQETPQSTTPKRKEQVQDEKIEVKSQESAIPVESSELAACNGSGLNHVDEKDSAPHLINGDVEVALNNPHSDDKPGPTCSPERHTLTHGDPLGALDVITEVAKSTPVSAEVSPLKPFVLPDPSVRLFTSSHSTSSSGSSTEDSDDDSDDDSSEESESEEESDHSNDKSSASRLSFSRYAGARWSLRKPEFRVNLGAQVLGTALNSLSPQNLNARKAEFLVGLNNLKSAASSVAKKIDEIKGAIGAGVTVTPSKLSGSGLLTESMDARGGSASGSGALLTVDGPADGSLETWSSWTAQWLRRASSADLVSQQYPATGSATPSEWSTTDGQASSNIKGLPSWTETSAQLDRLCASMRFPNGGRRQRLGEELPIAIEVIMTSCSKCHNCSSILYDEEIMAGWTPEDSNLNSRCQHCKKLLVPFLTTHLHDYRSHAPSVVQQMISNLTPGVSQESVISSSHSRNGSDGGDKPAKEDEAVSKQTKAEKNPPTPLVAPAMFGPISVPYLSPLVLRRELESILEQEGDVCLTQASFVDQHSIIYWNMLWYFERVGLMSHMAALILRANLGLNETNNNNDSEAANVTCRINPSWSSADEKNISVKTKWDNTKLHDELGPPCYALWQQTYEQHSPLVSALVTDNQSFPRSFLDELLRGIQYNDMLRPLKQLSSELIKRKTVTGIARHHGIYRELLFLSFVAIGRENIDQIAFDREYRLAYDRLDAQSMATLGKVDSPPSIASVFCRHFFRQLEL</sequence>
<feature type="compositionally biased region" description="Polar residues" evidence="3">
    <location>
        <begin position="963"/>
        <end position="975"/>
    </location>
</feature>
<dbReference type="PANTHER" id="PTHR12296:SF30">
    <property type="entry name" value="DENN DOMAIN-CONTAINING PROTEIN CRAG"/>
    <property type="match status" value="1"/>
</dbReference>
<dbReference type="PhylomeDB" id="E9GHR1"/>
<dbReference type="InterPro" id="IPR002885">
    <property type="entry name" value="PPR_rpt"/>
</dbReference>
<feature type="region of interest" description="Disordered" evidence="3">
    <location>
        <begin position="1189"/>
        <end position="1226"/>
    </location>
</feature>
<evidence type="ECO:0000256" key="1">
    <source>
        <dbReference type="ARBA" id="ARBA00022658"/>
    </source>
</evidence>
<feature type="region of interest" description="Disordered" evidence="3">
    <location>
        <begin position="1505"/>
        <end position="1531"/>
    </location>
</feature>
<feature type="domain" description="UDENN" evidence="4">
    <location>
        <begin position="187"/>
        <end position="654"/>
    </location>
</feature>
<dbReference type="InterPro" id="IPR037516">
    <property type="entry name" value="Tripartite_DENN"/>
</dbReference>
<dbReference type="PANTHER" id="PTHR12296">
    <property type="entry name" value="DENN DOMAIN-CONTAINING PROTEIN 4"/>
    <property type="match status" value="1"/>
</dbReference>
<dbReference type="GO" id="GO:0031410">
    <property type="term" value="C:cytoplasmic vesicle"/>
    <property type="evidence" value="ECO:0000318"/>
    <property type="project" value="GO_Central"/>
</dbReference>
<dbReference type="InterPro" id="IPR005113">
    <property type="entry name" value="uDENN_dom"/>
</dbReference>
<dbReference type="Gene3D" id="1.25.40.10">
    <property type="entry name" value="Tetratricopeptide repeat domain"/>
    <property type="match status" value="1"/>
</dbReference>
<dbReference type="FunCoup" id="E9GHR1">
    <property type="interactions" value="747"/>
</dbReference>
<accession>E9GHR1</accession>
<feature type="region of interest" description="Disordered" evidence="3">
    <location>
        <begin position="1322"/>
        <end position="1365"/>
    </location>
</feature>
<dbReference type="SMART" id="SM00800">
    <property type="entry name" value="uDENN"/>
    <property type="match status" value="1"/>
</dbReference>
<evidence type="ECO:0000256" key="3">
    <source>
        <dbReference type="SAM" id="MobiDB-lite"/>
    </source>
</evidence>
<reference evidence="6 7" key="1">
    <citation type="journal article" date="2011" name="Science">
        <title>The ecoresponsive genome of Daphnia pulex.</title>
        <authorList>
            <person name="Colbourne J.K."/>
            <person name="Pfrender M.E."/>
            <person name="Gilbert D."/>
            <person name="Thomas W.K."/>
            <person name="Tucker A."/>
            <person name="Oakley T.H."/>
            <person name="Tokishita S."/>
            <person name="Aerts A."/>
            <person name="Arnold G.J."/>
            <person name="Basu M.K."/>
            <person name="Bauer D.J."/>
            <person name="Caceres C.E."/>
            <person name="Carmel L."/>
            <person name="Casola C."/>
            <person name="Choi J.H."/>
            <person name="Detter J.C."/>
            <person name="Dong Q."/>
            <person name="Dusheyko S."/>
            <person name="Eads B.D."/>
            <person name="Frohlich T."/>
            <person name="Geiler-Samerotte K.A."/>
            <person name="Gerlach D."/>
            <person name="Hatcher P."/>
            <person name="Jogdeo S."/>
            <person name="Krijgsveld J."/>
            <person name="Kriventseva E.V."/>
            <person name="Kultz D."/>
            <person name="Laforsch C."/>
            <person name="Lindquist E."/>
            <person name="Lopez J."/>
            <person name="Manak J.R."/>
            <person name="Muller J."/>
            <person name="Pangilinan J."/>
            <person name="Patwardhan R.P."/>
            <person name="Pitluck S."/>
            <person name="Pritham E.J."/>
            <person name="Rechtsteiner A."/>
            <person name="Rho M."/>
            <person name="Rogozin I.B."/>
            <person name="Sakarya O."/>
            <person name="Salamov A."/>
            <person name="Schaack S."/>
            <person name="Shapiro H."/>
            <person name="Shiga Y."/>
            <person name="Skalitzky C."/>
            <person name="Smith Z."/>
            <person name="Souvorov A."/>
            <person name="Sung W."/>
            <person name="Tang Z."/>
            <person name="Tsuchiya D."/>
            <person name="Tu H."/>
            <person name="Vos H."/>
            <person name="Wang M."/>
            <person name="Wolf Y.I."/>
            <person name="Yamagata H."/>
            <person name="Yamada T."/>
            <person name="Ye Y."/>
            <person name="Shaw J.R."/>
            <person name="Andrews J."/>
            <person name="Crease T.J."/>
            <person name="Tang H."/>
            <person name="Lucas S.M."/>
            <person name="Robertson H.M."/>
            <person name="Bork P."/>
            <person name="Koonin E.V."/>
            <person name="Zdobnov E.M."/>
            <person name="Grigoriev I.V."/>
            <person name="Lynch M."/>
            <person name="Boore J.L."/>
        </authorList>
    </citation>
    <scope>NUCLEOTIDE SEQUENCE [LARGE SCALE GENOMIC DNA]</scope>
</reference>
<dbReference type="InterPro" id="IPR023341">
    <property type="entry name" value="MABP"/>
</dbReference>
<dbReference type="SMART" id="SM00801">
    <property type="entry name" value="dDENN"/>
    <property type="match status" value="1"/>
</dbReference>
<dbReference type="PROSITE" id="PS51498">
    <property type="entry name" value="MABP"/>
    <property type="match status" value="1"/>
</dbReference>
<dbReference type="OrthoDB" id="75250at2759"/>
<feature type="compositionally biased region" description="Basic and acidic residues" evidence="3">
    <location>
        <begin position="1658"/>
        <end position="1677"/>
    </location>
</feature>
<feature type="compositionally biased region" description="Acidic residues" evidence="3">
    <location>
        <begin position="1335"/>
        <end position="1355"/>
    </location>
</feature>
<dbReference type="InterPro" id="IPR005112">
    <property type="entry name" value="dDENN_dom"/>
</dbReference>
<dbReference type="InterPro" id="IPR043153">
    <property type="entry name" value="DENN_C"/>
</dbReference>